<evidence type="ECO:0000313" key="2">
    <source>
        <dbReference type="EMBL" id="SOY50703.1"/>
    </source>
</evidence>
<comment type="caution">
    <text evidence="2">The sequence shown here is derived from an EMBL/GenBank/DDBJ whole genome shotgun (WGS) entry which is preliminary data.</text>
</comment>
<accession>A0A375BQQ6</accession>
<dbReference type="Pfam" id="PF13304">
    <property type="entry name" value="AAA_21"/>
    <property type="match status" value="1"/>
</dbReference>
<dbReference type="SUPFAM" id="SSF52540">
    <property type="entry name" value="P-loop containing nucleoside triphosphate hydrolases"/>
    <property type="match status" value="1"/>
</dbReference>
<dbReference type="InterPro" id="IPR003959">
    <property type="entry name" value="ATPase_AAA_core"/>
</dbReference>
<dbReference type="PANTHER" id="PTHR43581:SF2">
    <property type="entry name" value="EXCINUCLEASE ATPASE SUBUNIT"/>
    <property type="match status" value="1"/>
</dbReference>
<dbReference type="RefSeq" id="WP_198046730.1">
    <property type="nucleotide sequence ID" value="NZ_LT976856.1"/>
</dbReference>
<dbReference type="EMBL" id="OFSP01000016">
    <property type="protein sequence ID" value="SOY50703.1"/>
    <property type="molecule type" value="Genomic_DNA"/>
</dbReference>
<sequence>MLIKRVAVQNVRSFLDRSELLLDGPISIVIGPNGGGKTNLLDTVVVMIRRYLFASMYAAHAPTAEEPNRYEFRPNDMLNQMILEKYSGHASEDQIIELEVEITEKDLEGMRSMQQDAARLTELAGRKYANLNLRPALHWKLDDISVGTRVVYRLLNGSLQTTNEVISTSFLQYLQMFEMDGRLREEFGLSPLSTPLVYLPVNRAASGFQSSVQLAGYNEFEIKRHIDAASSRFGTQIVGLAIGRLAQKYRLLLEKDNGAAVRDFMRDPNLIELTRILGDLGYEWSLESINPMTNQYDIRLKKQGSSFLVGAASSGERELLTYLFAVFALNVRDALIIVDEPELHLHPKWQRTLLNLFVELSSSTGNQFLFATHSPTFVSPESIQYVSRVFSKQQRSHIVRLNTSVLPDSKHLLNIVNSQNNERLFFADKVILVEGLSDRIFF</sequence>
<name>A0A375BQQ6_9BURK</name>
<organism evidence="2">
    <name type="scientific">Cupriavidus taiwanensis</name>
    <dbReference type="NCBI Taxonomy" id="164546"/>
    <lineage>
        <taxon>Bacteria</taxon>
        <taxon>Pseudomonadati</taxon>
        <taxon>Pseudomonadota</taxon>
        <taxon>Betaproteobacteria</taxon>
        <taxon>Burkholderiales</taxon>
        <taxon>Burkholderiaceae</taxon>
        <taxon>Cupriavidus</taxon>
    </lineage>
</organism>
<reference evidence="2" key="1">
    <citation type="submission" date="2018-01" db="EMBL/GenBank/DDBJ databases">
        <authorList>
            <person name="Clerissi C."/>
        </authorList>
    </citation>
    <scope>NUCLEOTIDE SEQUENCE</scope>
    <source>
        <strain evidence="2">Cupriavidus taiwanensis STM 3521</strain>
    </source>
</reference>
<gene>
    <name evidence="2" type="ORF">CBM2589_B230101</name>
</gene>
<dbReference type="Gene3D" id="3.40.50.300">
    <property type="entry name" value="P-loop containing nucleotide triphosphate hydrolases"/>
    <property type="match status" value="2"/>
</dbReference>
<dbReference type="InterPro" id="IPR051396">
    <property type="entry name" value="Bact_Antivir_Def_Nuclease"/>
</dbReference>
<dbReference type="Proteomes" id="UP000256297">
    <property type="component" value="Chromosome CBM2589_b"/>
</dbReference>
<dbReference type="GO" id="GO:0016887">
    <property type="term" value="F:ATP hydrolysis activity"/>
    <property type="evidence" value="ECO:0007669"/>
    <property type="project" value="InterPro"/>
</dbReference>
<dbReference type="PANTHER" id="PTHR43581">
    <property type="entry name" value="ATP/GTP PHOSPHATASE"/>
    <property type="match status" value="1"/>
</dbReference>
<dbReference type="GO" id="GO:0005524">
    <property type="term" value="F:ATP binding"/>
    <property type="evidence" value="ECO:0007669"/>
    <property type="project" value="InterPro"/>
</dbReference>
<protein>
    <submittedName>
        <fullName evidence="2">RecF/RecN/SMC N terminal domain protein</fullName>
    </submittedName>
</protein>
<feature type="domain" description="ATPase AAA-type core" evidence="1">
    <location>
        <begin position="304"/>
        <end position="379"/>
    </location>
</feature>
<dbReference type="InterPro" id="IPR027417">
    <property type="entry name" value="P-loop_NTPase"/>
</dbReference>
<dbReference type="AlphaFoldDB" id="A0A375BQQ6"/>
<evidence type="ECO:0000259" key="1">
    <source>
        <dbReference type="Pfam" id="PF13304"/>
    </source>
</evidence>
<proteinExistence type="predicted"/>